<evidence type="ECO:0000259" key="4">
    <source>
        <dbReference type="PROSITE" id="PS50222"/>
    </source>
</evidence>
<dbReference type="PANTHER" id="PTHR11216">
    <property type="entry name" value="EH DOMAIN"/>
    <property type="match status" value="1"/>
</dbReference>
<feature type="domain" description="EH" evidence="3">
    <location>
        <begin position="243"/>
        <end position="331"/>
    </location>
</feature>
<dbReference type="SMART" id="SM00027">
    <property type="entry name" value="EH"/>
    <property type="match status" value="1"/>
</dbReference>
<dbReference type="GO" id="GO:0000166">
    <property type="term" value="F:nucleotide binding"/>
    <property type="evidence" value="ECO:0007669"/>
    <property type="project" value="UniProtKB-KW"/>
</dbReference>
<evidence type="ECO:0000313" key="6">
    <source>
        <dbReference type="Proteomes" id="UP001519460"/>
    </source>
</evidence>
<evidence type="ECO:0000259" key="3">
    <source>
        <dbReference type="PROSITE" id="PS50031"/>
    </source>
</evidence>
<feature type="domain" description="EF-hand" evidence="4">
    <location>
        <begin position="275"/>
        <end position="310"/>
    </location>
</feature>
<name>A0ABD0KTH3_9CAEN</name>
<keyword evidence="6" id="KW-1185">Reference proteome</keyword>
<dbReference type="InterPro" id="IPR011992">
    <property type="entry name" value="EF-hand-dom_pair"/>
</dbReference>
<dbReference type="AlphaFoldDB" id="A0ABD0KTH3"/>
<dbReference type="PANTHER" id="PTHR11216:SF31">
    <property type="entry name" value="AT21416P"/>
    <property type="match status" value="1"/>
</dbReference>
<accession>A0ABD0KTH3</accession>
<dbReference type="InterPro" id="IPR000261">
    <property type="entry name" value="EH_dom"/>
</dbReference>
<sequence length="334" mass="38111">MRWLSDDRRKKEPEVFDTVVEGLKKIYKTKLLPLEETYKFHDFHSPPLDDPDFDSKPMILLIGQYSTEEQDLFKDLQSLPRNAALRKLNDLIKRARLAKVHAYIISYLKKEMPSMFGKDNKKKELISKLGDIFGTIQREHQISPGDFPNLKRMQEQLAFHDFTKFHQLKPKLLEAVDNMLANDIARLMQMIPHEEETMVENNAGGGVVQGGAFEGYIESPFGIGRGEGIDMGRGEHEWVVGKEKYEYDDSFQKLNPINGKITGAAAKSEMVKSKLPNSVLSKVWKLADVDRDGMLDADEWALANHLIKIKLDGHDLPSDLPDHLIPPSKRNDMA</sequence>
<evidence type="ECO:0000256" key="2">
    <source>
        <dbReference type="ARBA" id="ARBA00022837"/>
    </source>
</evidence>
<gene>
    <name evidence="5" type="ORF">BaRGS_00018554</name>
</gene>
<dbReference type="Pfam" id="PF18150">
    <property type="entry name" value="DUF5600"/>
    <property type="match status" value="1"/>
</dbReference>
<evidence type="ECO:0000313" key="5">
    <source>
        <dbReference type="EMBL" id="KAK7490209.1"/>
    </source>
</evidence>
<dbReference type="SUPFAM" id="SSF47473">
    <property type="entry name" value="EF-hand"/>
    <property type="match status" value="1"/>
</dbReference>
<evidence type="ECO:0008006" key="7">
    <source>
        <dbReference type="Google" id="ProtNLM"/>
    </source>
</evidence>
<comment type="caution">
    <text evidence="5">The sequence shown here is derived from an EMBL/GenBank/DDBJ whole genome shotgun (WGS) entry which is preliminary data.</text>
</comment>
<dbReference type="EMBL" id="JACVVK020000129">
    <property type="protein sequence ID" value="KAK7490209.1"/>
    <property type="molecule type" value="Genomic_DNA"/>
</dbReference>
<dbReference type="Pfam" id="PF16880">
    <property type="entry name" value="EHD_N"/>
    <property type="match status" value="1"/>
</dbReference>
<proteinExistence type="predicted"/>
<keyword evidence="1" id="KW-0547">Nucleotide-binding</keyword>
<dbReference type="InterPro" id="IPR040990">
    <property type="entry name" value="DUF5600"/>
</dbReference>
<dbReference type="GO" id="GO:0005737">
    <property type="term" value="C:cytoplasm"/>
    <property type="evidence" value="ECO:0007669"/>
    <property type="project" value="UniProtKB-ARBA"/>
</dbReference>
<reference evidence="5 6" key="1">
    <citation type="journal article" date="2023" name="Sci. Data">
        <title>Genome assembly of the Korean intertidal mud-creeper Batillaria attramentaria.</title>
        <authorList>
            <person name="Patra A.K."/>
            <person name="Ho P.T."/>
            <person name="Jun S."/>
            <person name="Lee S.J."/>
            <person name="Kim Y."/>
            <person name="Won Y.J."/>
        </authorList>
    </citation>
    <scope>NUCLEOTIDE SEQUENCE [LARGE SCALE GENOMIC DNA]</scope>
    <source>
        <strain evidence="5">Wonlab-2016</strain>
    </source>
</reference>
<dbReference type="PROSITE" id="PS00018">
    <property type="entry name" value="EF_HAND_1"/>
    <property type="match status" value="1"/>
</dbReference>
<dbReference type="Gene3D" id="1.10.268.20">
    <property type="match status" value="2"/>
</dbReference>
<protein>
    <recommendedName>
        <fullName evidence="7">EH domain-containing protein 1</fullName>
    </recommendedName>
</protein>
<dbReference type="CDD" id="cd00052">
    <property type="entry name" value="EH"/>
    <property type="match status" value="1"/>
</dbReference>
<dbReference type="InterPro" id="IPR031692">
    <property type="entry name" value="EHD_N"/>
</dbReference>
<dbReference type="PROSITE" id="PS50031">
    <property type="entry name" value="EH"/>
    <property type="match status" value="1"/>
</dbReference>
<dbReference type="InterPro" id="IPR018247">
    <property type="entry name" value="EF_Hand_1_Ca_BS"/>
</dbReference>
<dbReference type="Proteomes" id="UP001519460">
    <property type="component" value="Unassembled WGS sequence"/>
</dbReference>
<evidence type="ECO:0000256" key="1">
    <source>
        <dbReference type="ARBA" id="ARBA00022741"/>
    </source>
</evidence>
<dbReference type="PROSITE" id="PS50222">
    <property type="entry name" value="EF_HAND_2"/>
    <property type="match status" value="1"/>
</dbReference>
<dbReference type="Gene3D" id="1.10.238.10">
    <property type="entry name" value="EF-hand"/>
    <property type="match status" value="1"/>
</dbReference>
<dbReference type="Pfam" id="PF12763">
    <property type="entry name" value="EH"/>
    <property type="match status" value="1"/>
</dbReference>
<dbReference type="InterPro" id="IPR002048">
    <property type="entry name" value="EF_hand_dom"/>
</dbReference>
<organism evidence="5 6">
    <name type="scientific">Batillaria attramentaria</name>
    <dbReference type="NCBI Taxonomy" id="370345"/>
    <lineage>
        <taxon>Eukaryota</taxon>
        <taxon>Metazoa</taxon>
        <taxon>Spiralia</taxon>
        <taxon>Lophotrochozoa</taxon>
        <taxon>Mollusca</taxon>
        <taxon>Gastropoda</taxon>
        <taxon>Caenogastropoda</taxon>
        <taxon>Sorbeoconcha</taxon>
        <taxon>Cerithioidea</taxon>
        <taxon>Batillariidae</taxon>
        <taxon>Batillaria</taxon>
    </lineage>
</organism>
<dbReference type="FunFam" id="1.10.238.10:FF:000038">
    <property type="entry name" value="EH domain-containing protein 3"/>
    <property type="match status" value="1"/>
</dbReference>
<keyword evidence="2" id="KW-0106">Calcium</keyword>